<accession>A0A7R8UZZ0</accession>
<dbReference type="EMBL" id="LR899013">
    <property type="protein sequence ID" value="CAD7090157.1"/>
    <property type="molecule type" value="Genomic_DNA"/>
</dbReference>
<dbReference type="GO" id="GO:0015629">
    <property type="term" value="C:actin cytoskeleton"/>
    <property type="evidence" value="ECO:0007669"/>
    <property type="project" value="TreeGrafter"/>
</dbReference>
<name>A0A7R8UZZ0_HERIL</name>
<keyword evidence="2" id="KW-0472">Membrane</keyword>
<dbReference type="InterPro" id="IPR019734">
    <property type="entry name" value="TPR_rpt"/>
</dbReference>
<evidence type="ECO:0000313" key="3">
    <source>
        <dbReference type="EMBL" id="CAD7090157.1"/>
    </source>
</evidence>
<feature type="repeat" description="TPR" evidence="1">
    <location>
        <begin position="239"/>
        <end position="272"/>
    </location>
</feature>
<feature type="transmembrane region" description="Helical" evidence="2">
    <location>
        <begin position="361"/>
        <end position="381"/>
    </location>
</feature>
<dbReference type="InterPro" id="IPR011990">
    <property type="entry name" value="TPR-like_helical_dom_sf"/>
</dbReference>
<dbReference type="PROSITE" id="PS50005">
    <property type="entry name" value="TPR"/>
    <property type="match status" value="3"/>
</dbReference>
<reference evidence="3 4" key="1">
    <citation type="submission" date="2020-11" db="EMBL/GenBank/DDBJ databases">
        <authorList>
            <person name="Wallbank WR R."/>
            <person name="Pardo Diaz C."/>
            <person name="Kozak K."/>
            <person name="Martin S."/>
            <person name="Jiggins C."/>
            <person name="Moest M."/>
            <person name="Warren A I."/>
            <person name="Generalovic N T."/>
            <person name="Byers J.R.P. K."/>
            <person name="Montejo-Kovacevich G."/>
            <person name="Yen C E."/>
        </authorList>
    </citation>
    <scope>NUCLEOTIDE SEQUENCE [LARGE SCALE GENOMIC DNA]</scope>
</reference>
<evidence type="ECO:0000313" key="4">
    <source>
        <dbReference type="Proteomes" id="UP000594454"/>
    </source>
</evidence>
<organism evidence="3 4">
    <name type="scientific">Hermetia illucens</name>
    <name type="common">Black soldier fly</name>
    <dbReference type="NCBI Taxonomy" id="343691"/>
    <lineage>
        <taxon>Eukaryota</taxon>
        <taxon>Metazoa</taxon>
        <taxon>Ecdysozoa</taxon>
        <taxon>Arthropoda</taxon>
        <taxon>Hexapoda</taxon>
        <taxon>Insecta</taxon>
        <taxon>Pterygota</taxon>
        <taxon>Neoptera</taxon>
        <taxon>Endopterygota</taxon>
        <taxon>Diptera</taxon>
        <taxon>Brachycera</taxon>
        <taxon>Stratiomyomorpha</taxon>
        <taxon>Stratiomyidae</taxon>
        <taxon>Hermetiinae</taxon>
        <taxon>Hermetia</taxon>
    </lineage>
</organism>
<evidence type="ECO:0000256" key="1">
    <source>
        <dbReference type="PROSITE-ProRule" id="PRU00339"/>
    </source>
</evidence>
<feature type="repeat" description="TPR" evidence="1">
    <location>
        <begin position="310"/>
        <end position="343"/>
    </location>
</feature>
<gene>
    <name evidence="3" type="ORF">HERILL_LOCUS12660</name>
</gene>
<evidence type="ECO:0008006" key="5">
    <source>
        <dbReference type="Google" id="ProtNLM"/>
    </source>
</evidence>
<feature type="repeat" description="TPR" evidence="1">
    <location>
        <begin position="273"/>
        <end position="306"/>
    </location>
</feature>
<dbReference type="Gene3D" id="1.25.40.10">
    <property type="entry name" value="Tetratricopeptide repeat domain"/>
    <property type="match status" value="1"/>
</dbReference>
<keyword evidence="2" id="KW-1133">Transmembrane helix</keyword>
<dbReference type="SMART" id="SM00028">
    <property type="entry name" value="TPR"/>
    <property type="match status" value="3"/>
</dbReference>
<proteinExistence type="predicted"/>
<dbReference type="SUPFAM" id="SSF48452">
    <property type="entry name" value="TPR-like"/>
    <property type="match status" value="1"/>
</dbReference>
<dbReference type="PANTHER" id="PTHR16091">
    <property type="entry name" value="TTC17 PROTEIN"/>
    <property type="match status" value="1"/>
</dbReference>
<sequence length="427" mass="49071">MKSENTGSTLDLNNADEIHLNNALLAPIFFCGKTLLTKGNKCPQMKEKNFIWISLALSTFFWQVTVTNSRTSTLWKLNPDVGKITGFVEDVRETSAVLSTTPVGINEDEVFNIITSTVVAHGATWSKHSMEKSYDEFYERRKTKSFISDMPEKLAQTAVTTKKTSDYNDGPLDCGKPVNYTYYDYLIGVSQRFNHPVIPDPEAAYAFLKNKDEKSFRNFDVASLEKRLRRAKKEKPKSVHLFNQIGNYWRIKGDARQAIECFRRALAISPTNAEVLLNLARVLFNLQYLDDAIHLTRRSLEVHPPDRSAWQQYFTLGEIFKAYGHFHEALQNFQQASLLFPQHEPILKALREFEPTPTSSLHVYTIFIIVALVLAVFIVIITSNDNSDSNNFQSEFEPKMQRHFNRAMAMRSLKGFSSRSFKHHRKY</sequence>
<evidence type="ECO:0000256" key="2">
    <source>
        <dbReference type="SAM" id="Phobius"/>
    </source>
</evidence>
<protein>
    <recommendedName>
        <fullName evidence="5">Tetratricopeptide repeat protein 17</fullName>
    </recommendedName>
</protein>
<dbReference type="OrthoDB" id="79426at2759"/>
<dbReference type="InterPro" id="IPR052630">
    <property type="entry name" value="TTC17"/>
</dbReference>
<dbReference type="OMA" id="GNTWTKH"/>
<dbReference type="GO" id="GO:0005737">
    <property type="term" value="C:cytoplasm"/>
    <property type="evidence" value="ECO:0007669"/>
    <property type="project" value="TreeGrafter"/>
</dbReference>
<dbReference type="AlphaFoldDB" id="A0A7R8UZZ0"/>
<dbReference type="InParanoid" id="A0A7R8UZZ0"/>
<dbReference type="GO" id="GO:0030041">
    <property type="term" value="P:actin filament polymerization"/>
    <property type="evidence" value="ECO:0007669"/>
    <property type="project" value="TreeGrafter"/>
</dbReference>
<dbReference type="Proteomes" id="UP000594454">
    <property type="component" value="Chromosome 5"/>
</dbReference>
<keyword evidence="2" id="KW-0812">Transmembrane</keyword>
<keyword evidence="1" id="KW-0802">TPR repeat</keyword>
<dbReference type="Pfam" id="PF14559">
    <property type="entry name" value="TPR_19"/>
    <property type="match status" value="1"/>
</dbReference>
<keyword evidence="4" id="KW-1185">Reference proteome</keyword>
<dbReference type="PANTHER" id="PTHR16091:SF3">
    <property type="entry name" value="TETRATRICOPEPTIDE REPEAT PROTEIN 17"/>
    <property type="match status" value="1"/>
</dbReference>